<accession>A0AAV7RKG1</accession>
<dbReference type="EMBL" id="JANPWB010000009">
    <property type="protein sequence ID" value="KAJ1151353.1"/>
    <property type="molecule type" value="Genomic_DNA"/>
</dbReference>
<evidence type="ECO:0000313" key="3">
    <source>
        <dbReference type="Proteomes" id="UP001066276"/>
    </source>
</evidence>
<keyword evidence="3" id="KW-1185">Reference proteome</keyword>
<organism evidence="2 3">
    <name type="scientific">Pleurodeles waltl</name>
    <name type="common">Iberian ribbed newt</name>
    <dbReference type="NCBI Taxonomy" id="8319"/>
    <lineage>
        <taxon>Eukaryota</taxon>
        <taxon>Metazoa</taxon>
        <taxon>Chordata</taxon>
        <taxon>Craniata</taxon>
        <taxon>Vertebrata</taxon>
        <taxon>Euteleostomi</taxon>
        <taxon>Amphibia</taxon>
        <taxon>Batrachia</taxon>
        <taxon>Caudata</taxon>
        <taxon>Salamandroidea</taxon>
        <taxon>Salamandridae</taxon>
        <taxon>Pleurodelinae</taxon>
        <taxon>Pleurodeles</taxon>
    </lineage>
</organism>
<reference evidence="2" key="1">
    <citation type="journal article" date="2022" name="bioRxiv">
        <title>Sequencing and chromosome-scale assembly of the giantPleurodeles waltlgenome.</title>
        <authorList>
            <person name="Brown T."/>
            <person name="Elewa A."/>
            <person name="Iarovenko S."/>
            <person name="Subramanian E."/>
            <person name="Araus A.J."/>
            <person name="Petzold A."/>
            <person name="Susuki M."/>
            <person name="Suzuki K.-i.T."/>
            <person name="Hayashi T."/>
            <person name="Toyoda A."/>
            <person name="Oliveira C."/>
            <person name="Osipova E."/>
            <person name="Leigh N.D."/>
            <person name="Simon A."/>
            <person name="Yun M.H."/>
        </authorList>
    </citation>
    <scope>NUCLEOTIDE SEQUENCE</scope>
    <source>
        <strain evidence="2">20211129_DDA</strain>
        <tissue evidence="2">Liver</tissue>
    </source>
</reference>
<name>A0AAV7RKG1_PLEWA</name>
<dbReference type="Proteomes" id="UP001066276">
    <property type="component" value="Chromosome 5"/>
</dbReference>
<dbReference type="AlphaFoldDB" id="A0AAV7RKG1"/>
<dbReference type="Gene3D" id="3.30.250.20">
    <property type="entry name" value="L1 transposable element, C-terminal domain"/>
    <property type="match status" value="1"/>
</dbReference>
<evidence type="ECO:0000313" key="2">
    <source>
        <dbReference type="EMBL" id="KAJ1151353.1"/>
    </source>
</evidence>
<protein>
    <submittedName>
        <fullName evidence="2">Uncharacterized protein</fullName>
    </submittedName>
</protein>
<sequence length="216" mass="24244">MLHCGAGAQGLNTEASSWGPTKDSDHSDSDAIFCHACQQDKLLYQTSHIMTFPDYTKLVQQQHQSFTAAKQHLRNLKLQYMLLYQARLKVIFNEKTHIFKTSEKDATTEDGVEARGKKLSRGLKLRLTPRRRRRECTESHPDQQRTGGRWGDKERWYGSGAPPPLSQQDVNTGEGAEACGRRLSRGLRLQLDPGRQCRGSAGAPRPATNQRQGLTA</sequence>
<proteinExistence type="predicted"/>
<feature type="region of interest" description="Disordered" evidence="1">
    <location>
        <begin position="128"/>
        <end position="216"/>
    </location>
</feature>
<comment type="caution">
    <text evidence="2">The sequence shown here is derived from an EMBL/GenBank/DDBJ whole genome shotgun (WGS) entry which is preliminary data.</text>
</comment>
<feature type="region of interest" description="Disordered" evidence="1">
    <location>
        <begin position="1"/>
        <end position="24"/>
    </location>
</feature>
<feature type="compositionally biased region" description="Polar residues" evidence="1">
    <location>
        <begin position="10"/>
        <end position="19"/>
    </location>
</feature>
<evidence type="ECO:0000256" key="1">
    <source>
        <dbReference type="SAM" id="MobiDB-lite"/>
    </source>
</evidence>
<gene>
    <name evidence="2" type="ORF">NDU88_004135</name>
</gene>
<dbReference type="InterPro" id="IPR042566">
    <property type="entry name" value="L1_C"/>
</dbReference>
<feature type="compositionally biased region" description="Polar residues" evidence="1">
    <location>
        <begin position="207"/>
        <end position="216"/>
    </location>
</feature>